<dbReference type="Pfam" id="PF00990">
    <property type="entry name" value="GGDEF"/>
    <property type="match status" value="1"/>
</dbReference>
<dbReference type="InterPro" id="IPR000160">
    <property type="entry name" value="GGDEF_dom"/>
</dbReference>
<dbReference type="NCBIfam" id="TIGR00254">
    <property type="entry name" value="GGDEF"/>
    <property type="match status" value="1"/>
</dbReference>
<evidence type="ECO:0000259" key="6">
    <source>
        <dbReference type="PROSITE" id="PS50887"/>
    </source>
</evidence>
<dbReference type="Gene3D" id="3.20.20.450">
    <property type="entry name" value="EAL domain"/>
    <property type="match status" value="1"/>
</dbReference>
<dbReference type="EMBL" id="JACYTO010000002">
    <property type="protein sequence ID" value="MBD8503891.1"/>
    <property type="molecule type" value="Genomic_DNA"/>
</dbReference>
<gene>
    <name evidence="7" type="ORF">IFO67_13435</name>
</gene>
<keyword evidence="2" id="KW-0175">Coiled coil</keyword>
<dbReference type="Gene3D" id="3.30.450.20">
    <property type="entry name" value="PAS domain"/>
    <property type="match status" value="2"/>
</dbReference>
<dbReference type="CDD" id="cd00130">
    <property type="entry name" value="PAS"/>
    <property type="match status" value="1"/>
</dbReference>
<dbReference type="PROSITE" id="PS50887">
    <property type="entry name" value="GGDEF"/>
    <property type="match status" value="1"/>
</dbReference>
<feature type="modified residue" description="4-aspartylphosphate" evidence="1">
    <location>
        <position position="635"/>
    </location>
</feature>
<feature type="domain" description="PAS" evidence="4">
    <location>
        <begin position="18"/>
        <end position="91"/>
    </location>
</feature>
<dbReference type="SMART" id="SM00091">
    <property type="entry name" value="PAS"/>
    <property type="match status" value="2"/>
</dbReference>
<dbReference type="InterPro" id="IPR000014">
    <property type="entry name" value="PAS"/>
</dbReference>
<dbReference type="Pfam" id="PF00563">
    <property type="entry name" value="EAL"/>
    <property type="match status" value="1"/>
</dbReference>
<evidence type="ECO:0000313" key="7">
    <source>
        <dbReference type="EMBL" id="MBD8503891.1"/>
    </source>
</evidence>
<dbReference type="Gene3D" id="3.30.70.270">
    <property type="match status" value="1"/>
</dbReference>
<dbReference type="SUPFAM" id="SSF141868">
    <property type="entry name" value="EAL domain-like"/>
    <property type="match status" value="1"/>
</dbReference>
<dbReference type="SMART" id="SM00267">
    <property type="entry name" value="GGDEF"/>
    <property type="match status" value="1"/>
</dbReference>
<evidence type="ECO:0000259" key="5">
    <source>
        <dbReference type="PROSITE" id="PS50883"/>
    </source>
</evidence>
<dbReference type="SUPFAM" id="SSF55785">
    <property type="entry name" value="PYP-like sensor domain (PAS domain)"/>
    <property type="match status" value="2"/>
</dbReference>
<dbReference type="CDD" id="cd01948">
    <property type="entry name" value="EAL"/>
    <property type="match status" value="1"/>
</dbReference>
<dbReference type="SMART" id="SM00052">
    <property type="entry name" value="EAL"/>
    <property type="match status" value="1"/>
</dbReference>
<name>A0ABR9BCH1_9RHOO</name>
<dbReference type="CDD" id="cd17569">
    <property type="entry name" value="REC_HupR-like"/>
    <property type="match status" value="1"/>
</dbReference>
<dbReference type="InterPro" id="IPR001633">
    <property type="entry name" value="EAL_dom"/>
</dbReference>
<evidence type="ECO:0000313" key="8">
    <source>
        <dbReference type="Proteomes" id="UP000603602"/>
    </source>
</evidence>
<sequence>MPKLPPPTAATRPAPPSLAERIALLARHLPESLWLVDVAERRVIYANDAYEQVWNASRELLFTDRFDWLNHVHPDDADRLRATVRRHPHGGIDTRFRLAGDDAQPHWLHMKSFAIGDGPRPHTIGGIAFDVTDVLAAEARAQHLTHFDALTGLANRNRFREQACEALRSAERHRRRVAVLCLGLDNFQSINENLSYKVGDSVLEILAHRLRGHLRAGDLVGRLGGAQFGFVLNEQETPWDVSRAARRLIELAARPMVVDGHNVFLGASAGIAEYPEDGGDWDQLLYRAESALHEAKQAGGNCFRFFEPSANELVRARQQAELALRRAVQEEQFVVHYQPKVSCHTGAVIGVEALVRWAHPQRGLLAPSEFIGLMEETGLVVALGNWVLRHTCRQAAQWRAEGLEPVTVAVNLSARQLHDGGLVEQVRDALADSGLPPGALELELTESMLMEDVEATIDTLRAIRALGVRLSVDDFGTGYSSLAYLKRFPLDAVKVDRSFVQDITADPDDVSITRAVITMAHALRLKVVAEGVETEGQLALLVANRCDEIQGYYFSRPLPADELAALLRAGRTLPQHLLHPGDRERTVLLVDDEPHILAAMQRILHREGYRIHSAAGAAEGLEVLAAHPVDVIVTDQRMPGMSGVEFLRRAKVLHPETMRIVLSGYTDLQTVTEAINEGAVYKFITKPWEDEQLRGSIAEAFRQKELAEENRRLSMSVQLANRELEDANAQLRQLLAERDERIVRDQAALGVMRELLEMLPWPLLGVDEDGLVVMMNQRAEALFGPQGALLGMHASHLLPGAALPALIDGRADEAALELGGVRYRARAQSLGLNSAGRGRVLTLHAGDTDGH</sequence>
<dbReference type="InterPro" id="IPR043128">
    <property type="entry name" value="Rev_trsase/Diguanyl_cyclase"/>
</dbReference>
<evidence type="ECO:0000259" key="4">
    <source>
        <dbReference type="PROSITE" id="PS50112"/>
    </source>
</evidence>
<feature type="domain" description="Response regulatory" evidence="3">
    <location>
        <begin position="586"/>
        <end position="701"/>
    </location>
</feature>
<dbReference type="InterPro" id="IPR001789">
    <property type="entry name" value="Sig_transdc_resp-reg_receiver"/>
</dbReference>
<organism evidence="7 8">
    <name type="scientific">Thauera sedimentorum</name>
    <dbReference type="NCBI Taxonomy" id="2767595"/>
    <lineage>
        <taxon>Bacteria</taxon>
        <taxon>Pseudomonadati</taxon>
        <taxon>Pseudomonadota</taxon>
        <taxon>Betaproteobacteria</taxon>
        <taxon>Rhodocyclales</taxon>
        <taxon>Zoogloeaceae</taxon>
        <taxon>Thauera</taxon>
    </lineage>
</organism>
<accession>A0ABR9BCH1</accession>
<feature type="domain" description="EAL" evidence="5">
    <location>
        <begin position="317"/>
        <end position="571"/>
    </location>
</feature>
<dbReference type="InterPro" id="IPR011006">
    <property type="entry name" value="CheY-like_superfamily"/>
</dbReference>
<dbReference type="CDD" id="cd01949">
    <property type="entry name" value="GGDEF"/>
    <property type="match status" value="1"/>
</dbReference>
<dbReference type="InterPro" id="IPR029787">
    <property type="entry name" value="Nucleotide_cyclase"/>
</dbReference>
<reference evidence="8" key="1">
    <citation type="submission" date="2023-07" db="EMBL/GenBank/DDBJ databases">
        <title>Thauera sp. CAU 1555 isolated from sand of Yaerae Beach.</title>
        <authorList>
            <person name="Kim W."/>
        </authorList>
    </citation>
    <scope>NUCLEOTIDE SEQUENCE [LARGE SCALE GENOMIC DNA]</scope>
    <source>
        <strain evidence="8">CAU 1555</strain>
    </source>
</reference>
<feature type="domain" description="GGDEF" evidence="6">
    <location>
        <begin position="175"/>
        <end position="308"/>
    </location>
</feature>
<comment type="caution">
    <text evidence="7">The sequence shown here is derived from an EMBL/GenBank/DDBJ whole genome shotgun (WGS) entry which is preliminary data.</text>
</comment>
<dbReference type="PANTHER" id="PTHR44757">
    <property type="entry name" value="DIGUANYLATE CYCLASE DGCP"/>
    <property type="match status" value="1"/>
</dbReference>
<evidence type="ECO:0000256" key="2">
    <source>
        <dbReference type="SAM" id="Coils"/>
    </source>
</evidence>
<keyword evidence="8" id="KW-1185">Reference proteome</keyword>
<dbReference type="InterPro" id="IPR035919">
    <property type="entry name" value="EAL_sf"/>
</dbReference>
<dbReference type="InterPro" id="IPR052155">
    <property type="entry name" value="Biofilm_reg_signaling"/>
</dbReference>
<dbReference type="PROSITE" id="PS50883">
    <property type="entry name" value="EAL"/>
    <property type="match status" value="1"/>
</dbReference>
<dbReference type="Gene3D" id="3.40.50.2300">
    <property type="match status" value="1"/>
</dbReference>
<keyword evidence="1" id="KW-0597">Phosphoprotein</keyword>
<evidence type="ECO:0000256" key="1">
    <source>
        <dbReference type="PROSITE-ProRule" id="PRU00169"/>
    </source>
</evidence>
<proteinExistence type="predicted"/>
<dbReference type="PANTHER" id="PTHR44757:SF2">
    <property type="entry name" value="BIOFILM ARCHITECTURE MAINTENANCE PROTEIN MBAA"/>
    <property type="match status" value="1"/>
</dbReference>
<feature type="coiled-coil region" evidence="2">
    <location>
        <begin position="703"/>
        <end position="744"/>
    </location>
</feature>
<dbReference type="PROSITE" id="PS50112">
    <property type="entry name" value="PAS"/>
    <property type="match status" value="2"/>
</dbReference>
<dbReference type="SUPFAM" id="SSF55073">
    <property type="entry name" value="Nucleotide cyclase"/>
    <property type="match status" value="1"/>
</dbReference>
<evidence type="ECO:0000259" key="3">
    <source>
        <dbReference type="PROSITE" id="PS50110"/>
    </source>
</evidence>
<dbReference type="SUPFAM" id="SSF52172">
    <property type="entry name" value="CheY-like"/>
    <property type="match status" value="1"/>
</dbReference>
<feature type="domain" description="PAS" evidence="4">
    <location>
        <begin position="748"/>
        <end position="784"/>
    </location>
</feature>
<dbReference type="Pfam" id="PF08447">
    <property type="entry name" value="PAS_3"/>
    <property type="match status" value="1"/>
</dbReference>
<dbReference type="SMART" id="SM00448">
    <property type="entry name" value="REC"/>
    <property type="match status" value="1"/>
</dbReference>
<dbReference type="RefSeq" id="WP_187718684.1">
    <property type="nucleotide sequence ID" value="NZ_JACTAH010000002.1"/>
</dbReference>
<dbReference type="Proteomes" id="UP000603602">
    <property type="component" value="Unassembled WGS sequence"/>
</dbReference>
<dbReference type="InterPro" id="IPR035965">
    <property type="entry name" value="PAS-like_dom_sf"/>
</dbReference>
<dbReference type="Pfam" id="PF00072">
    <property type="entry name" value="Response_reg"/>
    <property type="match status" value="1"/>
</dbReference>
<protein>
    <submittedName>
        <fullName evidence="7">EAL domain-containing protein</fullName>
    </submittedName>
</protein>
<dbReference type="InterPro" id="IPR013655">
    <property type="entry name" value="PAS_fold_3"/>
</dbReference>
<dbReference type="PROSITE" id="PS50110">
    <property type="entry name" value="RESPONSE_REGULATORY"/>
    <property type="match status" value="1"/>
</dbReference>